<sequence>MLPLAGPGPILCCSTSILSHEWRELQFPELALHAQYPDPRTLCAAGIWALLDDAFHGRRPGGDTGPERLPA</sequence>
<evidence type="ECO:0000313" key="2">
    <source>
        <dbReference type="Proteomes" id="UP000701702"/>
    </source>
</evidence>
<name>A0ABM8Y357_9BURK</name>
<reference evidence="1 2" key="1">
    <citation type="submission" date="2021-08" db="EMBL/GenBank/DDBJ databases">
        <authorList>
            <person name="Peeters C."/>
        </authorList>
    </citation>
    <scope>NUCLEOTIDE SEQUENCE [LARGE SCALE GENOMIC DNA]</scope>
    <source>
        <strain evidence="1 2">LMG 23994</strain>
    </source>
</reference>
<accession>A0ABM8Y357</accession>
<dbReference type="Proteomes" id="UP000701702">
    <property type="component" value="Unassembled WGS sequence"/>
</dbReference>
<protein>
    <submittedName>
        <fullName evidence="1">Uncharacterized protein</fullName>
    </submittedName>
</protein>
<keyword evidence="2" id="KW-1185">Reference proteome</keyword>
<comment type="caution">
    <text evidence="1">The sequence shown here is derived from an EMBL/GenBank/DDBJ whole genome shotgun (WGS) entry which is preliminary data.</text>
</comment>
<dbReference type="EMBL" id="CAJZAF010000061">
    <property type="protein sequence ID" value="CAG9187196.1"/>
    <property type="molecule type" value="Genomic_DNA"/>
</dbReference>
<organism evidence="1 2">
    <name type="scientific">Cupriavidus pinatubonensis</name>
    <dbReference type="NCBI Taxonomy" id="248026"/>
    <lineage>
        <taxon>Bacteria</taxon>
        <taxon>Pseudomonadati</taxon>
        <taxon>Pseudomonadota</taxon>
        <taxon>Betaproteobacteria</taxon>
        <taxon>Burkholderiales</taxon>
        <taxon>Burkholderiaceae</taxon>
        <taxon>Cupriavidus</taxon>
    </lineage>
</organism>
<gene>
    <name evidence="1" type="ORF">LMG23994_06639</name>
</gene>
<evidence type="ECO:0000313" key="1">
    <source>
        <dbReference type="EMBL" id="CAG9187196.1"/>
    </source>
</evidence>
<proteinExistence type="predicted"/>